<dbReference type="InterPro" id="IPR036388">
    <property type="entry name" value="WH-like_DNA-bd_sf"/>
</dbReference>
<dbReference type="PRINTS" id="PR00039">
    <property type="entry name" value="HTHLYSR"/>
</dbReference>
<evidence type="ECO:0000256" key="4">
    <source>
        <dbReference type="ARBA" id="ARBA00023163"/>
    </source>
</evidence>
<dbReference type="Proteomes" id="UP000541185">
    <property type="component" value="Unassembled WGS sequence"/>
</dbReference>
<evidence type="ECO:0000256" key="3">
    <source>
        <dbReference type="ARBA" id="ARBA00023125"/>
    </source>
</evidence>
<organism evidence="6 7">
    <name type="scientific">Ramlibacter agri</name>
    <dbReference type="NCBI Taxonomy" id="2728837"/>
    <lineage>
        <taxon>Bacteria</taxon>
        <taxon>Pseudomonadati</taxon>
        <taxon>Pseudomonadota</taxon>
        <taxon>Betaproteobacteria</taxon>
        <taxon>Burkholderiales</taxon>
        <taxon>Comamonadaceae</taxon>
        <taxon>Ramlibacter</taxon>
    </lineage>
</organism>
<dbReference type="InterPro" id="IPR036390">
    <property type="entry name" value="WH_DNA-bd_sf"/>
</dbReference>
<dbReference type="GO" id="GO:0032993">
    <property type="term" value="C:protein-DNA complex"/>
    <property type="evidence" value="ECO:0007669"/>
    <property type="project" value="TreeGrafter"/>
</dbReference>
<keyword evidence="2" id="KW-0805">Transcription regulation</keyword>
<dbReference type="SUPFAM" id="SSF53850">
    <property type="entry name" value="Periplasmic binding protein-like II"/>
    <property type="match status" value="1"/>
</dbReference>
<dbReference type="Gene3D" id="1.10.10.10">
    <property type="entry name" value="Winged helix-like DNA-binding domain superfamily/Winged helix DNA-binding domain"/>
    <property type="match status" value="1"/>
</dbReference>
<gene>
    <name evidence="6" type="ORF">HHL11_26225</name>
</gene>
<accession>A0A848HB45</accession>
<dbReference type="RefSeq" id="WP_169421559.1">
    <property type="nucleotide sequence ID" value="NZ_JABBFX010000003.1"/>
</dbReference>
<evidence type="ECO:0000259" key="5">
    <source>
        <dbReference type="PROSITE" id="PS50931"/>
    </source>
</evidence>
<dbReference type="Pfam" id="PF03466">
    <property type="entry name" value="LysR_substrate"/>
    <property type="match status" value="1"/>
</dbReference>
<dbReference type="Pfam" id="PF00126">
    <property type="entry name" value="HTH_1"/>
    <property type="match status" value="1"/>
</dbReference>
<keyword evidence="4" id="KW-0804">Transcription</keyword>
<evidence type="ECO:0000256" key="1">
    <source>
        <dbReference type="ARBA" id="ARBA00009437"/>
    </source>
</evidence>
<dbReference type="EMBL" id="JABBFX010000003">
    <property type="protein sequence ID" value="NML47272.1"/>
    <property type="molecule type" value="Genomic_DNA"/>
</dbReference>
<dbReference type="InterPro" id="IPR005119">
    <property type="entry name" value="LysR_subst-bd"/>
</dbReference>
<dbReference type="SUPFAM" id="SSF46785">
    <property type="entry name" value="Winged helix' DNA-binding domain"/>
    <property type="match status" value="1"/>
</dbReference>
<dbReference type="AlphaFoldDB" id="A0A848HB45"/>
<dbReference type="FunFam" id="1.10.10.10:FF:000001">
    <property type="entry name" value="LysR family transcriptional regulator"/>
    <property type="match status" value="1"/>
</dbReference>
<protein>
    <submittedName>
        <fullName evidence="6">LysR family transcriptional regulator</fullName>
    </submittedName>
</protein>
<reference evidence="6 7" key="1">
    <citation type="submission" date="2020-04" db="EMBL/GenBank/DDBJ databases">
        <title>Ramlibacter sp. G-1-2-2 isolated from soil.</title>
        <authorList>
            <person name="Dahal R.H."/>
        </authorList>
    </citation>
    <scope>NUCLEOTIDE SEQUENCE [LARGE SCALE GENOMIC DNA]</scope>
    <source>
        <strain evidence="6 7">G-1-2-2</strain>
    </source>
</reference>
<comment type="similarity">
    <text evidence="1">Belongs to the LysR transcriptional regulatory family.</text>
</comment>
<keyword evidence="3" id="KW-0238">DNA-binding</keyword>
<dbReference type="PANTHER" id="PTHR30346:SF30">
    <property type="entry name" value="SMALL NEUTRAL PROTEASE REGULATORY PROTEIN"/>
    <property type="match status" value="1"/>
</dbReference>
<dbReference type="InterPro" id="IPR000847">
    <property type="entry name" value="LysR_HTH_N"/>
</dbReference>
<feature type="domain" description="HTH lysR-type" evidence="5">
    <location>
        <begin position="1"/>
        <end position="58"/>
    </location>
</feature>
<dbReference type="Gene3D" id="3.40.190.10">
    <property type="entry name" value="Periplasmic binding protein-like II"/>
    <property type="match status" value="2"/>
</dbReference>
<dbReference type="GO" id="GO:0003700">
    <property type="term" value="F:DNA-binding transcription factor activity"/>
    <property type="evidence" value="ECO:0007669"/>
    <property type="project" value="InterPro"/>
</dbReference>
<dbReference type="GO" id="GO:0003677">
    <property type="term" value="F:DNA binding"/>
    <property type="evidence" value="ECO:0007669"/>
    <property type="project" value="UniProtKB-KW"/>
</dbReference>
<name>A0A848HB45_9BURK</name>
<sequence length="303" mass="32438">MDLKHLRYFVAVAETGHITRAAAQLGMQQPPLSQQIRALEETLGTTLFHRHPKGVTLTDSGQLLLADSRRLLDDVEAVRARMKAVAAGHSGVLAVGFTSSAASHDLMPRLLRECRSTYPGIALQITEDHAAGLTDALAAGRLHCGFLRVPVARPPGLVFETLAREPVLVALPAGHALLRGKRKALALPQLQDERFILVRQSGAPGLYADLLALCEQQGFTPTVGHEVGRMISALSLVAAGEGIAVVPASMQGVHPGLVEYRPIAQARSLTAPVTLVYRASELRGALQSFVQLVRQVAPKEKHA</sequence>
<comment type="caution">
    <text evidence="6">The sequence shown here is derived from an EMBL/GenBank/DDBJ whole genome shotgun (WGS) entry which is preliminary data.</text>
</comment>
<evidence type="ECO:0000313" key="6">
    <source>
        <dbReference type="EMBL" id="NML47272.1"/>
    </source>
</evidence>
<evidence type="ECO:0000256" key="2">
    <source>
        <dbReference type="ARBA" id="ARBA00023015"/>
    </source>
</evidence>
<dbReference type="PANTHER" id="PTHR30346">
    <property type="entry name" value="TRANSCRIPTIONAL DUAL REGULATOR HCAR-RELATED"/>
    <property type="match status" value="1"/>
</dbReference>
<keyword evidence="7" id="KW-1185">Reference proteome</keyword>
<proteinExistence type="inferred from homology"/>
<evidence type="ECO:0000313" key="7">
    <source>
        <dbReference type="Proteomes" id="UP000541185"/>
    </source>
</evidence>
<dbReference type="PROSITE" id="PS50931">
    <property type="entry name" value="HTH_LYSR"/>
    <property type="match status" value="1"/>
</dbReference>